<dbReference type="RefSeq" id="WP_305003164.1">
    <property type="nucleotide sequence ID" value="NZ_JAUQUB010000002.1"/>
</dbReference>
<dbReference type="InterPro" id="IPR014756">
    <property type="entry name" value="Ig_E-set"/>
</dbReference>
<evidence type="ECO:0000259" key="3">
    <source>
        <dbReference type="SMART" id="SM00429"/>
    </source>
</evidence>
<keyword evidence="5" id="KW-1185">Reference proteome</keyword>
<sequence length="1057" mass="105074">MSRSRSVRPARFGLRALAALAAGLLASFTTGVIAVQAAPGDESHATGTYLSGSLLNSLTPTQLAEIGSAAADNDGTQATQTENNALNATVLQSLAIDIGGGLQIPLNVADAGALTSFAQAEADGSSVGASGLVASDGAIGVGEVDPGDVPSPMTLDLSDVLGATFAAELANLTLALEATSASATADNGGTPVGDYEIAGSTLTINSNTVAGLSDEIGLLLDAVESDVNDLTGPDGSLVDGVFDVADSVFGLLGLGTADASITVDLDTVVAPYLGTLDAGSGISLDLTTGDIIVDLEVLNGGTLNDLDPNTNILTSTQLSAITTAISTRLGLLADDIETAVETALGAATVDVDVDLTIDLGVGFVPLANVSVGGTIDEILAGDGTYTVTALGAVPVGGLTEALLEPAVQDLLDPLLDDTTGTIATLVADLQTEVVDPVLEGVNPLLLLLDDVLLLTVNNQDPEPPVAEQLFTETAFRLQLLPEASGPLGEALELTVASASVGPNVVAAAVPSISGIDPDNGPESGGTVVTVTGTGFTGATGVTFDGTPGTVFSVDSDTQITVTSPPHAPATVDVVVVHPDGNSEPADFTYTPLVSVTDIDPNFGPTEGGTPVTITGTCFTGATGVTFDGVAGTSFVVVNDTTITVVSPPHAEGAVDVVVQGSLACGGDETVPDGFTYVADDAPVITGLTPDNGPESGGTVVTITGTGFTGATGVTFDGIAGTVFSVDSDTQITVTSPPHAPGLVGVIVLHPDGNSGPEDFTYTPLVSVTEIDPDFGPEAGGTDVTITGTCFTGATGVLFDGVPGTSFVVVNDTTITVVTPPGTPGFVDVTILGSVSCGGNEVVPDGFEYIADDAPVILSLVPDSGPHTGGTAVLVSGSGFTGATGVTFDGVAALNVVVVDDETITLITPPGEVGPAEVRVLHPNGNSAPLTFTYLPATSIDDVDPDHGPESGNTIVTITGSCFTGATGVFFGTTPALEFEVIDDSTIVAVAPPGTGIVDVTVVGTEECGDDTLDDGYRYIPAGLALTGLMTTLPALGGALGLVILGLVLALTRRSREA</sequence>
<comment type="caution">
    <text evidence="4">The sequence shown here is derived from an EMBL/GenBank/DDBJ whole genome shotgun (WGS) entry which is preliminary data.</text>
</comment>
<dbReference type="InterPro" id="IPR013783">
    <property type="entry name" value="Ig-like_fold"/>
</dbReference>
<dbReference type="Proteomes" id="UP001241072">
    <property type="component" value="Unassembled WGS sequence"/>
</dbReference>
<organism evidence="4 5">
    <name type="scientific">Antiquaquibacter soli</name>
    <dbReference type="NCBI Taxonomy" id="3064523"/>
    <lineage>
        <taxon>Bacteria</taxon>
        <taxon>Bacillati</taxon>
        <taxon>Actinomycetota</taxon>
        <taxon>Actinomycetes</taxon>
        <taxon>Micrococcales</taxon>
        <taxon>Microbacteriaceae</taxon>
        <taxon>Antiquaquibacter</taxon>
    </lineage>
</organism>
<feature type="signal peptide" evidence="2">
    <location>
        <begin position="1"/>
        <end position="21"/>
    </location>
</feature>
<keyword evidence="1" id="KW-0812">Transmembrane</keyword>
<dbReference type="InterPro" id="IPR031148">
    <property type="entry name" value="Plexin"/>
</dbReference>
<dbReference type="SUPFAM" id="SSF81296">
    <property type="entry name" value="E set domains"/>
    <property type="match status" value="6"/>
</dbReference>
<dbReference type="InterPro" id="IPR047900">
    <property type="entry name" value="Choice_anch_G"/>
</dbReference>
<dbReference type="EMBL" id="JAUQUB010000002">
    <property type="protein sequence ID" value="MDO7882731.1"/>
    <property type="molecule type" value="Genomic_DNA"/>
</dbReference>
<feature type="domain" description="IPT/TIG" evidence="3">
    <location>
        <begin position="853"/>
        <end position="934"/>
    </location>
</feature>
<dbReference type="PANTHER" id="PTHR22625">
    <property type="entry name" value="PLEXIN"/>
    <property type="match status" value="1"/>
</dbReference>
<evidence type="ECO:0000313" key="4">
    <source>
        <dbReference type="EMBL" id="MDO7882731.1"/>
    </source>
</evidence>
<dbReference type="SMART" id="SM00429">
    <property type="entry name" value="IPT"/>
    <property type="match status" value="6"/>
</dbReference>
<proteinExistence type="predicted"/>
<dbReference type="Pfam" id="PF01833">
    <property type="entry name" value="TIG"/>
    <property type="match status" value="6"/>
</dbReference>
<feature type="domain" description="IPT/TIG" evidence="3">
    <location>
        <begin position="681"/>
        <end position="762"/>
    </location>
</feature>
<reference evidence="4 5" key="1">
    <citation type="submission" date="2023-07" db="EMBL/GenBank/DDBJ databases">
        <title>Protaetiibacter sp. nov WY-16 isolated from soil.</title>
        <authorList>
            <person name="Liu B."/>
            <person name="Wan Y."/>
        </authorList>
    </citation>
    <scope>NUCLEOTIDE SEQUENCE [LARGE SCALE GENOMIC DNA]</scope>
    <source>
        <strain evidence="4 5">WY-16</strain>
    </source>
</reference>
<feature type="domain" description="IPT/TIG" evidence="3">
    <location>
        <begin position="936"/>
        <end position="1019"/>
    </location>
</feature>
<evidence type="ECO:0000313" key="5">
    <source>
        <dbReference type="Proteomes" id="UP001241072"/>
    </source>
</evidence>
<dbReference type="NCBIfam" id="NF033766">
    <property type="entry name" value="choice_anch_G"/>
    <property type="match status" value="1"/>
</dbReference>
<dbReference type="Gene3D" id="2.60.40.10">
    <property type="entry name" value="Immunoglobulins"/>
    <property type="match status" value="6"/>
</dbReference>
<accession>A0ABT9BSG6</accession>
<feature type="domain" description="IPT/TIG" evidence="3">
    <location>
        <begin position="764"/>
        <end position="849"/>
    </location>
</feature>
<keyword evidence="1" id="KW-1133">Transmembrane helix</keyword>
<keyword evidence="1" id="KW-0472">Membrane</keyword>
<gene>
    <name evidence="4" type="ORF">Q5716_10895</name>
</gene>
<feature type="domain" description="IPT/TIG" evidence="3">
    <location>
        <begin position="509"/>
        <end position="590"/>
    </location>
</feature>
<dbReference type="InterPro" id="IPR002909">
    <property type="entry name" value="IPT_dom"/>
</dbReference>
<evidence type="ECO:0000256" key="1">
    <source>
        <dbReference type="SAM" id="Phobius"/>
    </source>
</evidence>
<keyword evidence="2" id="KW-0732">Signal</keyword>
<dbReference type="CDD" id="cd00102">
    <property type="entry name" value="IPT"/>
    <property type="match status" value="5"/>
</dbReference>
<name>A0ABT9BSG6_9MICO</name>
<evidence type="ECO:0000256" key="2">
    <source>
        <dbReference type="SAM" id="SignalP"/>
    </source>
</evidence>
<feature type="domain" description="IPT/TIG" evidence="3">
    <location>
        <begin position="592"/>
        <end position="677"/>
    </location>
</feature>
<feature type="chain" id="PRO_5045251748" evidence="2">
    <location>
        <begin position="22"/>
        <end position="1057"/>
    </location>
</feature>
<protein>
    <submittedName>
        <fullName evidence="4">IPT/TIG domain-containing protein</fullName>
    </submittedName>
</protein>
<feature type="transmembrane region" description="Helical" evidence="1">
    <location>
        <begin position="1032"/>
        <end position="1051"/>
    </location>
</feature>
<dbReference type="PANTHER" id="PTHR22625:SF70">
    <property type="entry name" value="PLEXIN A, ISOFORM A"/>
    <property type="match status" value="1"/>
</dbReference>